<keyword evidence="2" id="KW-1185">Reference proteome</keyword>
<accession>A0ABW7UIQ1</accession>
<sequence length="330" mass="36103">MTADDFPYLSPSLDDVEGISHTRISCWVHALRDSLYAVGFRDAARALAQPVDFAVERTADGELLTLYGGLETEYHEPRFQRGVTARWETSPDSPEHALDLVERELARGHAVPVSPDLSGMRHSEFYRVPWFGYPHTFLVHGLGPGTVRAADRNTRKSAGFTDNRGTVPSEELRRGLAGAPVLMWDTGTPTTDWADERHALLTRSVRNMTEPESPDQGLAGLGTLPDVLAGLEEHPSRSSVLRMRVSGPLQRQVAGDRHLLAAVLDGDTAPGAREAAELLRASSDGFVELARLTFLLGRSWSAETLGLCAERAARLHDLDSRAVERLAALV</sequence>
<gene>
    <name evidence="1" type="ORF">ACH407_32150</name>
</gene>
<dbReference type="EMBL" id="JBIRUI010000020">
    <property type="protein sequence ID" value="MFI1718200.1"/>
    <property type="molecule type" value="Genomic_DNA"/>
</dbReference>
<dbReference type="Proteomes" id="UP001611339">
    <property type="component" value="Unassembled WGS sequence"/>
</dbReference>
<comment type="caution">
    <text evidence="1">The sequence shown here is derived from an EMBL/GenBank/DDBJ whole genome shotgun (WGS) entry which is preliminary data.</text>
</comment>
<reference evidence="1 2" key="1">
    <citation type="submission" date="2024-10" db="EMBL/GenBank/DDBJ databases">
        <title>The Natural Products Discovery Center: Release of the First 8490 Sequenced Strains for Exploring Actinobacteria Biosynthetic Diversity.</title>
        <authorList>
            <person name="Kalkreuter E."/>
            <person name="Kautsar S.A."/>
            <person name="Yang D."/>
            <person name="Bader C.D."/>
            <person name="Teijaro C.N."/>
            <person name="Fluegel L."/>
            <person name="Davis C.M."/>
            <person name="Simpson J.R."/>
            <person name="Lauterbach L."/>
            <person name="Steele A.D."/>
            <person name="Gui C."/>
            <person name="Meng S."/>
            <person name="Li G."/>
            <person name="Viehrig K."/>
            <person name="Ye F."/>
            <person name="Su P."/>
            <person name="Kiefer A.F."/>
            <person name="Nichols A."/>
            <person name="Cepeda A.J."/>
            <person name="Yan W."/>
            <person name="Fan B."/>
            <person name="Jiang Y."/>
            <person name="Adhikari A."/>
            <person name="Zheng C.-J."/>
            <person name="Schuster L."/>
            <person name="Cowan T.M."/>
            <person name="Smanski M.J."/>
            <person name="Chevrette M.G."/>
            <person name="De Carvalho L.P.S."/>
            <person name="Shen B."/>
        </authorList>
    </citation>
    <scope>NUCLEOTIDE SEQUENCE [LARGE SCALE GENOMIC DNA]</scope>
    <source>
        <strain evidence="1 2">NPDC020602</strain>
    </source>
</reference>
<organism evidence="1 2">
    <name type="scientific">Streptomyces litmocidini</name>
    <dbReference type="NCBI Taxonomy" id="67318"/>
    <lineage>
        <taxon>Bacteria</taxon>
        <taxon>Bacillati</taxon>
        <taxon>Actinomycetota</taxon>
        <taxon>Actinomycetes</taxon>
        <taxon>Kitasatosporales</taxon>
        <taxon>Streptomycetaceae</taxon>
        <taxon>Streptomyces</taxon>
    </lineage>
</organism>
<evidence type="ECO:0000313" key="1">
    <source>
        <dbReference type="EMBL" id="MFI1718200.1"/>
    </source>
</evidence>
<dbReference type="RefSeq" id="WP_398712742.1">
    <property type="nucleotide sequence ID" value="NZ_JBIRUI010000020.1"/>
</dbReference>
<evidence type="ECO:0000313" key="2">
    <source>
        <dbReference type="Proteomes" id="UP001611339"/>
    </source>
</evidence>
<protein>
    <submittedName>
        <fullName evidence="1">Uncharacterized protein</fullName>
    </submittedName>
</protein>
<proteinExistence type="predicted"/>
<name>A0ABW7UIQ1_9ACTN</name>